<keyword evidence="2 7" id="KW-0812">Transmembrane</keyword>
<evidence type="ECO:0000256" key="1">
    <source>
        <dbReference type="ARBA" id="ARBA00004141"/>
    </source>
</evidence>
<evidence type="ECO:0000256" key="3">
    <source>
        <dbReference type="ARBA" id="ARBA00022748"/>
    </source>
</evidence>
<keyword evidence="4 7" id="KW-1133">Transmembrane helix</keyword>
<keyword evidence="10" id="KW-1185">Reference proteome</keyword>
<dbReference type="GO" id="GO:0017004">
    <property type="term" value="P:cytochrome complex assembly"/>
    <property type="evidence" value="ECO:0007669"/>
    <property type="project" value="UniProtKB-KW"/>
</dbReference>
<dbReference type="Pfam" id="PF05140">
    <property type="entry name" value="ResB"/>
    <property type="match status" value="1"/>
</dbReference>
<comment type="subcellular location">
    <subcellularLocation>
        <location evidence="1">Membrane</location>
        <topology evidence="1">Multi-pass membrane protein</topology>
    </subcellularLocation>
</comment>
<dbReference type="EMBL" id="JACHHO010000001">
    <property type="protein sequence ID" value="MBB5203253.1"/>
    <property type="molecule type" value="Genomic_DNA"/>
</dbReference>
<evidence type="ECO:0000256" key="5">
    <source>
        <dbReference type="ARBA" id="ARBA00023136"/>
    </source>
</evidence>
<evidence type="ECO:0000256" key="6">
    <source>
        <dbReference type="SAM" id="MobiDB-lite"/>
    </source>
</evidence>
<accession>A0A840S0E1</accession>
<keyword evidence="3" id="KW-0201">Cytochrome c-type biogenesis</keyword>
<feature type="transmembrane region" description="Helical" evidence="7">
    <location>
        <begin position="171"/>
        <end position="189"/>
    </location>
</feature>
<organism evidence="9 10">
    <name type="scientific">Inhella inkyongensis</name>
    <dbReference type="NCBI Taxonomy" id="392593"/>
    <lineage>
        <taxon>Bacteria</taxon>
        <taxon>Pseudomonadati</taxon>
        <taxon>Pseudomonadota</taxon>
        <taxon>Betaproteobacteria</taxon>
        <taxon>Burkholderiales</taxon>
        <taxon>Sphaerotilaceae</taxon>
        <taxon>Inhella</taxon>
    </lineage>
</organism>
<dbReference type="PANTHER" id="PTHR31566:SF0">
    <property type="entry name" value="CYTOCHROME C BIOGENESIS PROTEIN CCS1, CHLOROPLASTIC"/>
    <property type="match status" value="1"/>
</dbReference>
<dbReference type="InterPro" id="IPR023494">
    <property type="entry name" value="Cyt_c_bgen_Ccs1/CcsB/ResB"/>
</dbReference>
<proteinExistence type="predicted"/>
<dbReference type="RefSeq" id="WP_138857678.1">
    <property type="nucleotide sequence ID" value="NZ_CP040709.1"/>
</dbReference>
<keyword evidence="5 7" id="KW-0472">Membrane</keyword>
<evidence type="ECO:0000313" key="9">
    <source>
        <dbReference type="EMBL" id="MBB5203253.1"/>
    </source>
</evidence>
<evidence type="ECO:0000313" key="10">
    <source>
        <dbReference type="Proteomes" id="UP000554837"/>
    </source>
</evidence>
<feature type="transmembrane region" description="Helical" evidence="7">
    <location>
        <begin position="21"/>
        <end position="39"/>
    </location>
</feature>
<protein>
    <submittedName>
        <fullName evidence="9">Cytochrome c biogenesis protein</fullName>
    </submittedName>
</protein>
<dbReference type="OrthoDB" id="9770923at2"/>
<dbReference type="PANTHER" id="PTHR31566">
    <property type="entry name" value="CYTOCHROME C BIOGENESIS PROTEIN CCS1, CHLOROPLASTIC"/>
    <property type="match status" value="1"/>
</dbReference>
<dbReference type="GO" id="GO:0016020">
    <property type="term" value="C:membrane"/>
    <property type="evidence" value="ECO:0007669"/>
    <property type="project" value="UniProtKB-SubCell"/>
</dbReference>
<evidence type="ECO:0000256" key="4">
    <source>
        <dbReference type="ARBA" id="ARBA00022989"/>
    </source>
</evidence>
<feature type="region of interest" description="Disordered" evidence="6">
    <location>
        <begin position="372"/>
        <end position="398"/>
    </location>
</feature>
<comment type="caution">
    <text evidence="9">The sequence shown here is derived from an EMBL/GenBank/DDBJ whole genome shotgun (WGS) entry which is preliminary data.</text>
</comment>
<dbReference type="InterPro" id="IPR007816">
    <property type="entry name" value="ResB-like_domain"/>
</dbReference>
<dbReference type="AlphaFoldDB" id="A0A840S0E1"/>
<reference evidence="9 10" key="1">
    <citation type="submission" date="2020-08" db="EMBL/GenBank/DDBJ databases">
        <title>Genomic Encyclopedia of Type Strains, Phase IV (KMG-IV): sequencing the most valuable type-strain genomes for metagenomic binning, comparative biology and taxonomic classification.</title>
        <authorList>
            <person name="Goeker M."/>
        </authorList>
    </citation>
    <scope>NUCLEOTIDE SEQUENCE [LARGE SCALE GENOMIC DNA]</scope>
    <source>
        <strain evidence="9 10">DSM 23958</strain>
    </source>
</reference>
<feature type="transmembrane region" description="Helical" evidence="7">
    <location>
        <begin position="621"/>
        <end position="639"/>
    </location>
</feature>
<name>A0A840S0E1_9BURK</name>
<evidence type="ECO:0000256" key="2">
    <source>
        <dbReference type="ARBA" id="ARBA00022692"/>
    </source>
</evidence>
<evidence type="ECO:0000259" key="8">
    <source>
        <dbReference type="Pfam" id="PF05140"/>
    </source>
</evidence>
<feature type="domain" description="ResB-like" evidence="8">
    <location>
        <begin position="19"/>
        <end position="675"/>
    </location>
</feature>
<sequence>MSNAPAPLRRTLLELLASMRFAIALLTLICIASVIGTVLKQREPLNNYINEFGPFWAELFGRLDLFTVYSAPWFLLILAFLVISTSLCIARQTPKILRDWQDAKLRVRAESLAAYHHHARAQWSQDATSTRQVLAARLGAEGWQFKEDERRIDDQSVGRLMASRKGRIHKLGYLAAHGAIVLVCLGGLLDGDLIVRLALQLQGKTLFTGSGNVTNPETHRLDTRNPSFRGNLFVPEGQRADTAVLTLPGGIALQQLPFSLELNKFQVEYYDTGMPKLFASEVVLVDGTERRSARIEVNKPLIHKGLAIYQSSFEDGGSKVTLKAEPLGPGRSLTIDGQVGGKLELPSSQQTLEVEALRVINVEDFGQVRGAAEAAESASGPKQSPFATGSAAKDPAKKTLRNIGPSITYRLRDAAGQAKEFHNYMQPVELDGQRVYLLGLRESASDEFRYLRAPADENDSLQGWLRLRRALLDPAQRQAAALAYAQTASDKPELREQIAASAAKALALLAGADSTAPGTGGLQALAQHIEKSVPEAERERVSGVLLRVLSGSLALLDEQARRAAEVTVPAADATRQAFLTQALMAISDSVLYPAPQIFLLEGFEQRQASVFQVTRAPGQKLVYLGAVLLMLGVFAMLYLRERRLWLWLEPAEGGTAVLLAYSSQRQGSDTDAEFERLKGLIAP</sequence>
<gene>
    <name evidence="9" type="ORF">HNQ51_000546</name>
</gene>
<evidence type="ECO:0000256" key="7">
    <source>
        <dbReference type="SAM" id="Phobius"/>
    </source>
</evidence>
<feature type="transmembrane region" description="Helical" evidence="7">
    <location>
        <begin position="71"/>
        <end position="90"/>
    </location>
</feature>
<dbReference type="Proteomes" id="UP000554837">
    <property type="component" value="Unassembled WGS sequence"/>
</dbReference>